<evidence type="ECO:0000259" key="1">
    <source>
        <dbReference type="Pfam" id="PF24530"/>
    </source>
</evidence>
<keyword evidence="3" id="KW-1185">Reference proteome</keyword>
<protein>
    <recommendedName>
        <fullName evidence="1">DUF7597 domain-containing protein</fullName>
    </recommendedName>
</protein>
<sequence>MVDPIGSRSMILGAISKRSGFFVSSKWPSFQSSAHRIDCSYAQAVQSRMIPISKDFQNLKKSLHGTVDAGDAPASKTAVSSEIQNKRGIVWIRVILCPNCRVYMQSGHLARDCPSKSGFPPQGLMVVANLASWSNGNRVWRVQNLVVIEKPLMTQSSLPMANLNPNPHRFLREGHMVNLGGNLRVPRVDLTVPQRPQRPHFCIATVEPALPEEDWDHDRLHILDHY</sequence>
<evidence type="ECO:0000313" key="3">
    <source>
        <dbReference type="Proteomes" id="UP000006591"/>
    </source>
</evidence>
<name>A0A0E0G6Q0_ORYNI</name>
<dbReference type="Pfam" id="PF24530">
    <property type="entry name" value="DUF7597"/>
    <property type="match status" value="1"/>
</dbReference>
<feature type="domain" description="DUF7597" evidence="1">
    <location>
        <begin position="165"/>
        <end position="225"/>
    </location>
</feature>
<organism evidence="2">
    <name type="scientific">Oryza nivara</name>
    <name type="common">Indian wild rice</name>
    <name type="synonym">Oryza sativa f. spontanea</name>
    <dbReference type="NCBI Taxonomy" id="4536"/>
    <lineage>
        <taxon>Eukaryota</taxon>
        <taxon>Viridiplantae</taxon>
        <taxon>Streptophyta</taxon>
        <taxon>Embryophyta</taxon>
        <taxon>Tracheophyta</taxon>
        <taxon>Spermatophyta</taxon>
        <taxon>Magnoliopsida</taxon>
        <taxon>Liliopsida</taxon>
        <taxon>Poales</taxon>
        <taxon>Poaceae</taxon>
        <taxon>BOP clade</taxon>
        <taxon>Oryzoideae</taxon>
        <taxon>Oryzeae</taxon>
        <taxon>Oryzinae</taxon>
        <taxon>Oryza</taxon>
    </lineage>
</organism>
<dbReference type="EnsemblPlants" id="ONIVA02G18270.1">
    <property type="protein sequence ID" value="ONIVA02G18270.1"/>
    <property type="gene ID" value="ONIVA02G18270"/>
</dbReference>
<reference evidence="2" key="1">
    <citation type="submission" date="2015-04" db="UniProtKB">
        <authorList>
            <consortium name="EnsemblPlants"/>
        </authorList>
    </citation>
    <scope>IDENTIFICATION</scope>
    <source>
        <strain evidence="2">SL10</strain>
    </source>
</reference>
<proteinExistence type="predicted"/>
<reference evidence="2" key="2">
    <citation type="submission" date="2018-04" db="EMBL/GenBank/DDBJ databases">
        <title>OnivRS2 (Oryza nivara Reference Sequence Version 2).</title>
        <authorList>
            <person name="Zhang J."/>
            <person name="Kudrna D."/>
            <person name="Lee S."/>
            <person name="Talag J."/>
            <person name="Rajasekar S."/>
            <person name="Welchert J."/>
            <person name="Hsing Y.-I."/>
            <person name="Wing R.A."/>
        </authorList>
    </citation>
    <scope>NUCLEOTIDE SEQUENCE [LARGE SCALE GENOMIC DNA]</scope>
    <source>
        <strain evidence="2">SL10</strain>
    </source>
</reference>
<dbReference type="Gramene" id="ONIVA02G18270.1">
    <property type="protein sequence ID" value="ONIVA02G18270.1"/>
    <property type="gene ID" value="ONIVA02G18270"/>
</dbReference>
<accession>A0A0E0G6Q0</accession>
<dbReference type="InterPro" id="IPR056018">
    <property type="entry name" value="DUF7597"/>
</dbReference>
<dbReference type="Proteomes" id="UP000006591">
    <property type="component" value="Chromosome 2"/>
</dbReference>
<evidence type="ECO:0000313" key="2">
    <source>
        <dbReference type="EnsemblPlants" id="ONIVA02G18270.1"/>
    </source>
</evidence>
<dbReference type="HOGENOM" id="CLU_1226494_0_0_1"/>
<dbReference type="AlphaFoldDB" id="A0A0E0G6Q0"/>